<reference evidence="9 10" key="1">
    <citation type="submission" date="2020-01" db="EMBL/GenBank/DDBJ databases">
        <title>Whole genome sequence of Heliobacterium gestii DSM 11169.</title>
        <authorList>
            <person name="Kyndt J.A."/>
            <person name="Meyer T.E."/>
        </authorList>
    </citation>
    <scope>NUCLEOTIDE SEQUENCE [LARGE SCALE GENOMIC DNA]</scope>
    <source>
        <strain evidence="9 10">DSM 11169</strain>
    </source>
</reference>
<protein>
    <submittedName>
        <fullName evidence="9">Heptaprenylglyceryl phosphate synthase</fullName>
        <ecNumber evidence="9">2.5.1.n9</ecNumber>
    </submittedName>
</protein>
<evidence type="ECO:0000256" key="3">
    <source>
        <dbReference type="ARBA" id="ARBA00022723"/>
    </source>
</evidence>
<dbReference type="PANTHER" id="PTHR40029">
    <property type="match status" value="1"/>
</dbReference>
<dbReference type="Gene3D" id="3.20.20.390">
    <property type="entry name" value="FMN-linked oxidoreductases"/>
    <property type="match status" value="1"/>
</dbReference>
<evidence type="ECO:0000256" key="5">
    <source>
        <dbReference type="ARBA" id="ARBA00023098"/>
    </source>
</evidence>
<evidence type="ECO:0000313" key="10">
    <source>
        <dbReference type="Proteomes" id="UP000471031"/>
    </source>
</evidence>
<proteinExistence type="predicted"/>
<evidence type="ECO:0000256" key="2">
    <source>
        <dbReference type="ARBA" id="ARBA00022679"/>
    </source>
</evidence>
<dbReference type="SUPFAM" id="SSF51395">
    <property type="entry name" value="FMN-linked oxidoreductases"/>
    <property type="match status" value="1"/>
</dbReference>
<dbReference type="Proteomes" id="UP000471031">
    <property type="component" value="Unassembled WGS sequence"/>
</dbReference>
<evidence type="ECO:0000256" key="7">
    <source>
        <dbReference type="ARBA" id="ARBA00023264"/>
    </source>
</evidence>
<keyword evidence="7" id="KW-1208">Phospholipid metabolism</keyword>
<organism evidence="9 10">
    <name type="scientific">Heliomicrobium gestii</name>
    <name type="common">Heliobacterium gestii</name>
    <dbReference type="NCBI Taxonomy" id="2699"/>
    <lineage>
        <taxon>Bacteria</taxon>
        <taxon>Bacillati</taxon>
        <taxon>Bacillota</taxon>
        <taxon>Clostridia</taxon>
        <taxon>Eubacteriales</taxon>
        <taxon>Heliobacteriaceae</taxon>
        <taxon>Heliomicrobium</taxon>
    </lineage>
</organism>
<evidence type="ECO:0000256" key="4">
    <source>
        <dbReference type="ARBA" id="ARBA00022842"/>
    </source>
</evidence>
<dbReference type="EMBL" id="WXEX01000025">
    <property type="protein sequence ID" value="MZP44651.1"/>
    <property type="molecule type" value="Genomic_DNA"/>
</dbReference>
<dbReference type="PANTHER" id="PTHR40029:SF2">
    <property type="entry name" value="HEPTAPRENYLGLYCERYL PHOSPHATE SYNTHASE"/>
    <property type="match status" value="1"/>
</dbReference>
<evidence type="ECO:0000256" key="6">
    <source>
        <dbReference type="ARBA" id="ARBA00023209"/>
    </source>
</evidence>
<dbReference type="RefSeq" id="WP_161263220.1">
    <property type="nucleotide sequence ID" value="NZ_JAFBDC010000026.1"/>
</dbReference>
<comment type="catalytic activity">
    <reaction evidence="8">
        <text>sn-glycerol 1-phosphate + all-trans-heptaprenyl diphosphate = 3-heptaprenyl-sn-glycero-1-phosphate + diphosphate</text>
        <dbReference type="Rhea" id="RHEA:33495"/>
        <dbReference type="ChEBI" id="CHEBI:33019"/>
        <dbReference type="ChEBI" id="CHEBI:57685"/>
        <dbReference type="ChEBI" id="CHEBI:58206"/>
        <dbReference type="ChEBI" id="CHEBI:64781"/>
        <dbReference type="EC" id="2.5.1.n9"/>
    </reaction>
</comment>
<keyword evidence="3" id="KW-0479">Metal-binding</keyword>
<dbReference type="InterPro" id="IPR038597">
    <property type="entry name" value="GGGP/HepGP_synthase_sf"/>
</dbReference>
<keyword evidence="4" id="KW-0460">Magnesium</keyword>
<dbReference type="GO" id="GO:0046872">
    <property type="term" value="F:metal ion binding"/>
    <property type="evidence" value="ECO:0007669"/>
    <property type="project" value="UniProtKB-KW"/>
</dbReference>
<dbReference type="NCBIfam" id="TIGR01768">
    <property type="entry name" value="GGGP-family"/>
    <property type="match status" value="1"/>
</dbReference>
<dbReference type="GO" id="GO:0120536">
    <property type="term" value="F:heptaprenylglyceryl phosphate synthase activity"/>
    <property type="evidence" value="ECO:0007669"/>
    <property type="project" value="UniProtKB-ARBA"/>
</dbReference>
<gene>
    <name evidence="9" type="ORF">GTO89_16655</name>
</gene>
<dbReference type="NCBIfam" id="NF003199">
    <property type="entry name" value="PRK04169.1-3"/>
    <property type="match status" value="1"/>
</dbReference>
<accession>A0A845LGI1</accession>
<keyword evidence="6" id="KW-0594">Phospholipid biosynthesis</keyword>
<dbReference type="GO" id="GO:0046474">
    <property type="term" value="P:glycerophospholipid biosynthetic process"/>
    <property type="evidence" value="ECO:0007669"/>
    <property type="project" value="TreeGrafter"/>
</dbReference>
<keyword evidence="5" id="KW-0443">Lipid metabolism</keyword>
<evidence type="ECO:0000256" key="1">
    <source>
        <dbReference type="ARBA" id="ARBA00022516"/>
    </source>
</evidence>
<dbReference type="InterPro" id="IPR039074">
    <property type="entry name" value="GGGP/HepGP_synthase_I"/>
</dbReference>
<keyword evidence="2 9" id="KW-0808">Transferase</keyword>
<evidence type="ECO:0000256" key="8">
    <source>
        <dbReference type="ARBA" id="ARBA00048318"/>
    </source>
</evidence>
<name>A0A845LGI1_HELGE</name>
<dbReference type="OrthoDB" id="2381757at2"/>
<comment type="caution">
    <text evidence="9">The sequence shown here is derived from an EMBL/GenBank/DDBJ whole genome shotgun (WGS) entry which is preliminary data.</text>
</comment>
<dbReference type="AlphaFoldDB" id="A0A845LGI1"/>
<dbReference type="InterPro" id="IPR008205">
    <property type="entry name" value="GGGP_HepGP_synthase"/>
</dbReference>
<dbReference type="Pfam" id="PF01884">
    <property type="entry name" value="PcrB"/>
    <property type="match status" value="1"/>
</dbReference>
<evidence type="ECO:0000313" key="9">
    <source>
        <dbReference type="EMBL" id="MZP44651.1"/>
    </source>
</evidence>
<keyword evidence="10" id="KW-1185">Reference proteome</keyword>
<dbReference type="EC" id="2.5.1.n9" evidence="9"/>
<keyword evidence="1" id="KW-0444">Lipid biosynthesis</keyword>
<sequence length="257" mass="28827">MDDDALTGFHLVLPIRKWEGLSIFLARLMIKLDPDRQIDEERLDVILRSNADAIVVGGTQGITVEKVRSLLKRVHSFSREIILEVTDASCALEGPYRYWVPVVLNAGDPHWIIRAHARAIRRWKDPHITDRLVPVGYIVLNEESAVAALTGADAMIDDEELVGLCQVGHYLFRFPLIYIEYSGKWGCMDRLARIRGRIPQAPLVYGGGIREGWQARTVASLVDTVIVGNMIYEAQDANELESQLHTICQAIRTDDGG</sequence>